<keyword evidence="3" id="KW-1185">Reference proteome</keyword>
<evidence type="ECO:0000313" key="3">
    <source>
        <dbReference type="Proteomes" id="UP001598138"/>
    </source>
</evidence>
<feature type="transmembrane region" description="Helical" evidence="1">
    <location>
        <begin position="86"/>
        <end position="107"/>
    </location>
</feature>
<dbReference type="Proteomes" id="UP001598138">
    <property type="component" value="Unassembled WGS sequence"/>
</dbReference>
<reference evidence="2 3" key="1">
    <citation type="submission" date="2024-03" db="EMBL/GenBank/DDBJ databases">
        <title>Aquirufa genome sequencing.</title>
        <authorList>
            <person name="Pitt A."/>
            <person name="Hahn M.W."/>
        </authorList>
    </citation>
    <scope>NUCLEOTIDE SEQUENCE [LARGE SCALE GENOMIC DNA]</scope>
    <source>
        <strain evidence="2 3">OSTEICH-129V</strain>
    </source>
</reference>
<name>A0ABW6DBH9_9BACT</name>
<keyword evidence="1" id="KW-0812">Transmembrane</keyword>
<proteinExistence type="predicted"/>
<protein>
    <submittedName>
        <fullName evidence="2">Uncharacterized protein</fullName>
    </submittedName>
</protein>
<keyword evidence="1" id="KW-1133">Transmembrane helix</keyword>
<sequence>MKYSLGLMLVIVVVGAIIGMYLPWYAMGISAAIIAYVLGMKTKGSFLIGFAAGFILWVLAAYYTALGHPSTLPSRMASLLPLKGQVSLLYMVTGIIGGLTTGLWVWAGARLRQK</sequence>
<comment type="caution">
    <text evidence="2">The sequence shown here is derived from an EMBL/GenBank/DDBJ whole genome shotgun (WGS) entry which is preliminary data.</text>
</comment>
<organism evidence="2 3">
    <name type="scientific">Aquirufa avitistagni</name>
    <dbReference type="NCBI Taxonomy" id="3104728"/>
    <lineage>
        <taxon>Bacteria</taxon>
        <taxon>Pseudomonadati</taxon>
        <taxon>Bacteroidota</taxon>
        <taxon>Cytophagia</taxon>
        <taxon>Cytophagales</taxon>
        <taxon>Flectobacillaceae</taxon>
        <taxon>Aquirufa</taxon>
    </lineage>
</organism>
<evidence type="ECO:0000256" key="1">
    <source>
        <dbReference type="SAM" id="Phobius"/>
    </source>
</evidence>
<accession>A0ABW6DBH9</accession>
<feature type="transmembrane region" description="Helical" evidence="1">
    <location>
        <begin position="46"/>
        <end position="66"/>
    </location>
</feature>
<dbReference type="RefSeq" id="WP_377981738.1">
    <property type="nucleotide sequence ID" value="NZ_JBBKXZ010000001.1"/>
</dbReference>
<gene>
    <name evidence="2" type="ORF">U0R10_00605</name>
</gene>
<feature type="transmembrane region" description="Helical" evidence="1">
    <location>
        <begin position="6"/>
        <end position="39"/>
    </location>
</feature>
<dbReference type="EMBL" id="JBBKXZ010000001">
    <property type="protein sequence ID" value="MFD3393109.1"/>
    <property type="molecule type" value="Genomic_DNA"/>
</dbReference>
<evidence type="ECO:0000313" key="2">
    <source>
        <dbReference type="EMBL" id="MFD3393109.1"/>
    </source>
</evidence>
<keyword evidence="1" id="KW-0472">Membrane</keyword>